<dbReference type="AlphaFoldDB" id="A0A9N7UMN8"/>
<feature type="region of interest" description="Disordered" evidence="1">
    <location>
        <begin position="95"/>
        <end position="114"/>
    </location>
</feature>
<protein>
    <submittedName>
        <fullName evidence="2">Uncharacterized protein</fullName>
    </submittedName>
</protein>
<dbReference type="EMBL" id="CADEAL010001557">
    <property type="protein sequence ID" value="CAB1433465.1"/>
    <property type="molecule type" value="Genomic_DNA"/>
</dbReference>
<comment type="caution">
    <text evidence="2">The sequence shown here is derived from an EMBL/GenBank/DDBJ whole genome shotgun (WGS) entry which is preliminary data.</text>
</comment>
<sequence length="162" mass="18746">MPWNPWFTEHEQQRFRERGPLQILKWRDNKANQGGRKYKKPQGTRQHRHKFFIATTPHIPKEPAHPEPGDTKLALNEHKDCNSLILLEHCHLSRDPKFQQTDPSDPQENTAPGTHVSRVAPHICKIHTNQKHEAQSSWTARTYPAATLAVWKLLGLHTALTQ</sequence>
<accession>A0A9N7UMN8</accession>
<dbReference type="Proteomes" id="UP001153269">
    <property type="component" value="Unassembled WGS sequence"/>
</dbReference>
<reference evidence="2" key="1">
    <citation type="submission" date="2020-03" db="EMBL/GenBank/DDBJ databases">
        <authorList>
            <person name="Weist P."/>
        </authorList>
    </citation>
    <scope>NUCLEOTIDE SEQUENCE</scope>
</reference>
<evidence type="ECO:0000313" key="3">
    <source>
        <dbReference type="Proteomes" id="UP001153269"/>
    </source>
</evidence>
<evidence type="ECO:0000313" key="2">
    <source>
        <dbReference type="EMBL" id="CAB1433465.1"/>
    </source>
</evidence>
<proteinExistence type="predicted"/>
<organism evidence="2 3">
    <name type="scientific">Pleuronectes platessa</name>
    <name type="common">European plaice</name>
    <dbReference type="NCBI Taxonomy" id="8262"/>
    <lineage>
        <taxon>Eukaryota</taxon>
        <taxon>Metazoa</taxon>
        <taxon>Chordata</taxon>
        <taxon>Craniata</taxon>
        <taxon>Vertebrata</taxon>
        <taxon>Euteleostomi</taxon>
        <taxon>Actinopterygii</taxon>
        <taxon>Neopterygii</taxon>
        <taxon>Teleostei</taxon>
        <taxon>Neoteleostei</taxon>
        <taxon>Acanthomorphata</taxon>
        <taxon>Carangaria</taxon>
        <taxon>Pleuronectiformes</taxon>
        <taxon>Pleuronectoidei</taxon>
        <taxon>Pleuronectidae</taxon>
        <taxon>Pleuronectes</taxon>
    </lineage>
</organism>
<feature type="compositionally biased region" description="Polar residues" evidence="1">
    <location>
        <begin position="98"/>
        <end position="112"/>
    </location>
</feature>
<evidence type="ECO:0000256" key="1">
    <source>
        <dbReference type="SAM" id="MobiDB-lite"/>
    </source>
</evidence>
<name>A0A9N7UMN8_PLEPL</name>
<gene>
    <name evidence="2" type="ORF">PLEPLA_LOCUS21556</name>
</gene>
<keyword evidence="3" id="KW-1185">Reference proteome</keyword>